<comment type="caution">
    <text evidence="1">The sequence shown here is derived from an EMBL/GenBank/DDBJ whole genome shotgun (WGS) entry which is preliminary data.</text>
</comment>
<keyword evidence="2" id="KW-1185">Reference proteome</keyword>
<evidence type="ECO:0000313" key="2">
    <source>
        <dbReference type="Proteomes" id="UP000824533"/>
    </source>
</evidence>
<gene>
    <name evidence="1" type="ORF">K1T71_009261</name>
</gene>
<evidence type="ECO:0000313" key="1">
    <source>
        <dbReference type="EMBL" id="KAJ0175120.1"/>
    </source>
</evidence>
<accession>A0ACC1CUB3</accession>
<dbReference type="EMBL" id="CM034402">
    <property type="protein sequence ID" value="KAJ0175120.1"/>
    <property type="molecule type" value="Genomic_DNA"/>
</dbReference>
<organism evidence="1 2">
    <name type="scientific">Dendrolimus kikuchii</name>
    <dbReference type="NCBI Taxonomy" id="765133"/>
    <lineage>
        <taxon>Eukaryota</taxon>
        <taxon>Metazoa</taxon>
        <taxon>Ecdysozoa</taxon>
        <taxon>Arthropoda</taxon>
        <taxon>Hexapoda</taxon>
        <taxon>Insecta</taxon>
        <taxon>Pterygota</taxon>
        <taxon>Neoptera</taxon>
        <taxon>Endopterygota</taxon>
        <taxon>Lepidoptera</taxon>
        <taxon>Glossata</taxon>
        <taxon>Ditrysia</taxon>
        <taxon>Bombycoidea</taxon>
        <taxon>Lasiocampidae</taxon>
        <taxon>Dendrolimus</taxon>
    </lineage>
</organism>
<protein>
    <submittedName>
        <fullName evidence="1">Uncharacterized protein</fullName>
    </submittedName>
</protein>
<name>A0ACC1CUB3_9NEOP</name>
<sequence length="50" mass="5833">MRTYKKKTKSGKLSKDVYEQAAAILDEDKTKKVRGIAKRLDYVICRQQDN</sequence>
<proteinExistence type="predicted"/>
<reference evidence="1 2" key="1">
    <citation type="journal article" date="2021" name="Front. Genet.">
        <title>Chromosome-Level Genome Assembly Reveals Significant Gene Expansion in the Toll and IMD Signaling Pathways of Dendrolimus kikuchii.</title>
        <authorList>
            <person name="Zhou J."/>
            <person name="Wu P."/>
            <person name="Xiong Z."/>
            <person name="Liu N."/>
            <person name="Zhao N."/>
            <person name="Ji M."/>
            <person name="Qiu Y."/>
            <person name="Yang B."/>
        </authorList>
    </citation>
    <scope>NUCLEOTIDE SEQUENCE [LARGE SCALE GENOMIC DNA]</scope>
    <source>
        <strain evidence="1">Ann1</strain>
    </source>
</reference>
<dbReference type="Proteomes" id="UP000824533">
    <property type="component" value="Linkage Group LG16"/>
</dbReference>